<keyword evidence="2" id="KW-1185">Reference proteome</keyword>
<sequence length="92" mass="10133">MQNTVTLSVEGVAGTPLPEEAIDHYVSGRVGRDELLDYLAAYPYVKPEPSDDPEYDMLDPQEFGVVVLAVDTGKLTESDYADLYARRHGGRS</sequence>
<reference evidence="1 2" key="1">
    <citation type="submission" date="2020-08" db="EMBL/GenBank/DDBJ databases">
        <title>Sequencing the genomes of 1000 actinobacteria strains.</title>
        <authorList>
            <person name="Klenk H.-P."/>
        </authorList>
    </citation>
    <scope>NUCLEOTIDE SEQUENCE [LARGE SCALE GENOMIC DNA]</scope>
    <source>
        <strain evidence="1 2">DSM 23974</strain>
    </source>
</reference>
<name>A0A7W7M2D0_9MICC</name>
<proteinExistence type="predicted"/>
<comment type="caution">
    <text evidence="1">The sequence shown here is derived from an EMBL/GenBank/DDBJ whole genome shotgun (WGS) entry which is preliminary data.</text>
</comment>
<dbReference type="AlphaFoldDB" id="A0A7W7M2D0"/>
<protein>
    <submittedName>
        <fullName evidence="1">Uncharacterized protein</fullName>
    </submittedName>
</protein>
<evidence type="ECO:0000313" key="2">
    <source>
        <dbReference type="Proteomes" id="UP000540191"/>
    </source>
</evidence>
<dbReference type="RefSeq" id="WP_184240898.1">
    <property type="nucleotide sequence ID" value="NZ_JACHNA010000001.1"/>
</dbReference>
<dbReference type="Proteomes" id="UP000540191">
    <property type="component" value="Unassembled WGS sequence"/>
</dbReference>
<evidence type="ECO:0000313" key="1">
    <source>
        <dbReference type="EMBL" id="MBB4734794.1"/>
    </source>
</evidence>
<gene>
    <name evidence="1" type="ORF">HDA30_000302</name>
</gene>
<dbReference type="EMBL" id="JACHNA010000001">
    <property type="protein sequence ID" value="MBB4734794.1"/>
    <property type="molecule type" value="Genomic_DNA"/>
</dbReference>
<organism evidence="1 2">
    <name type="scientific">Micrococcus cohnii</name>
    <dbReference type="NCBI Taxonomy" id="993416"/>
    <lineage>
        <taxon>Bacteria</taxon>
        <taxon>Bacillati</taxon>
        <taxon>Actinomycetota</taxon>
        <taxon>Actinomycetes</taxon>
        <taxon>Micrococcales</taxon>
        <taxon>Micrococcaceae</taxon>
        <taxon>Micrococcus</taxon>
    </lineage>
</organism>
<accession>A0A7W7M2D0</accession>